<feature type="region of interest" description="Disordered" evidence="2">
    <location>
        <begin position="82"/>
        <end position="125"/>
    </location>
</feature>
<sequence length="586" mass="66673">MISAQVGDLSSHTTKYASLALTQKVFANMRREGKGFSRVDTPLFEGMLVLQQVADDVATDDIADVVTDDVADVVVEDVTEPTLPSRTPAITPLPSQELPSTSHVAPTPPSLPIAQPSLPPQQQQPSQTIKISMDLLNTLLETCTTLTRKVEALEQDKIAQALEITTLRQRVRRLDKKNKLKVSGKMHPNRGIIAEIDADEDVILEEVDAEKDAEVAEKDVAVQGRQEESQAQAYHIDLEHADKVLITAAATTITAAPSAARRRKGVVIRDPEETATPSTIVLSEPKSKDKGKGILDDMIEQVKRKDKKDNVVLRYQALKRKPQTEALARKNMMHFNSIVGFLEKSEKELEEEASRALKRKSKSSKQQAIKKQKLDEEVEELKMHLHIFPNDEDDVYTEATPLALKVPVVDYQIHTKNNKPYYKVIRADGTHQLFLSFLSLLRNFDREDLKVLWQIVQKIFASSKPKNFSDDFLLTTLKMILLVERRHPLTRFTLDQMLNNVRLEVEEKSEVSLELLRFVRRQQQEGYRPDFGVDAVEDFKEYTLRDYYCWLKTYCCWYKLKLLDNAVDSRLRLLEQSAAADDKMKK</sequence>
<feature type="coiled-coil region" evidence="1">
    <location>
        <begin position="339"/>
        <end position="366"/>
    </location>
</feature>
<dbReference type="AlphaFoldDB" id="A0A6L2LQ33"/>
<organism evidence="3">
    <name type="scientific">Tanacetum cinerariifolium</name>
    <name type="common">Dalmatian daisy</name>
    <name type="synonym">Chrysanthemum cinerariifolium</name>
    <dbReference type="NCBI Taxonomy" id="118510"/>
    <lineage>
        <taxon>Eukaryota</taxon>
        <taxon>Viridiplantae</taxon>
        <taxon>Streptophyta</taxon>
        <taxon>Embryophyta</taxon>
        <taxon>Tracheophyta</taxon>
        <taxon>Spermatophyta</taxon>
        <taxon>Magnoliopsida</taxon>
        <taxon>eudicotyledons</taxon>
        <taxon>Gunneridae</taxon>
        <taxon>Pentapetalae</taxon>
        <taxon>asterids</taxon>
        <taxon>campanulids</taxon>
        <taxon>Asterales</taxon>
        <taxon>Asteraceae</taxon>
        <taxon>Asteroideae</taxon>
        <taxon>Anthemideae</taxon>
        <taxon>Anthemidinae</taxon>
        <taxon>Tanacetum</taxon>
    </lineage>
</organism>
<evidence type="ECO:0000256" key="1">
    <source>
        <dbReference type="SAM" id="Coils"/>
    </source>
</evidence>
<gene>
    <name evidence="3" type="ORF">Tci_035914</name>
</gene>
<accession>A0A6L2LQ33</accession>
<dbReference type="EMBL" id="BKCJ010004935">
    <property type="protein sequence ID" value="GEU63936.1"/>
    <property type="molecule type" value="Genomic_DNA"/>
</dbReference>
<feature type="compositionally biased region" description="Polar residues" evidence="2">
    <location>
        <begin position="93"/>
        <end position="104"/>
    </location>
</feature>
<feature type="compositionally biased region" description="Low complexity" evidence="2">
    <location>
        <begin position="112"/>
        <end position="125"/>
    </location>
</feature>
<comment type="caution">
    <text evidence="3">The sequence shown here is derived from an EMBL/GenBank/DDBJ whole genome shotgun (WGS) entry which is preliminary data.</text>
</comment>
<evidence type="ECO:0000313" key="3">
    <source>
        <dbReference type="EMBL" id="GEU63936.1"/>
    </source>
</evidence>
<evidence type="ECO:0000256" key="2">
    <source>
        <dbReference type="SAM" id="MobiDB-lite"/>
    </source>
</evidence>
<name>A0A6L2LQ33_TANCI</name>
<keyword evidence="1" id="KW-0175">Coiled coil</keyword>
<reference evidence="3" key="1">
    <citation type="journal article" date="2019" name="Sci. Rep.">
        <title>Draft genome of Tanacetum cinerariifolium, the natural source of mosquito coil.</title>
        <authorList>
            <person name="Yamashiro T."/>
            <person name="Shiraishi A."/>
            <person name="Satake H."/>
            <person name="Nakayama K."/>
        </authorList>
    </citation>
    <scope>NUCLEOTIDE SEQUENCE</scope>
</reference>
<proteinExistence type="predicted"/>
<protein>
    <submittedName>
        <fullName evidence="3">Uncharacterized protein</fullName>
    </submittedName>
</protein>